<feature type="region of interest" description="Disordered" evidence="2">
    <location>
        <begin position="119"/>
        <end position="155"/>
    </location>
</feature>
<dbReference type="AlphaFoldDB" id="A0A0N4V698"/>
<organism evidence="5">
    <name type="scientific">Enterobius vermicularis</name>
    <name type="common">Human pinworm</name>
    <dbReference type="NCBI Taxonomy" id="51028"/>
    <lineage>
        <taxon>Eukaryota</taxon>
        <taxon>Metazoa</taxon>
        <taxon>Ecdysozoa</taxon>
        <taxon>Nematoda</taxon>
        <taxon>Chromadorea</taxon>
        <taxon>Rhabditida</taxon>
        <taxon>Spirurina</taxon>
        <taxon>Oxyuridomorpha</taxon>
        <taxon>Oxyuroidea</taxon>
        <taxon>Oxyuridae</taxon>
        <taxon>Enterobius</taxon>
    </lineage>
</organism>
<dbReference type="EMBL" id="UXUI01008149">
    <property type="protein sequence ID" value="VDD90636.1"/>
    <property type="molecule type" value="Genomic_DNA"/>
</dbReference>
<feature type="compositionally biased region" description="Basic and acidic residues" evidence="2">
    <location>
        <begin position="141"/>
        <end position="154"/>
    </location>
</feature>
<accession>A0A0N4V698</accession>
<keyword evidence="4" id="KW-1185">Reference proteome</keyword>
<dbReference type="WBParaSite" id="EVEC_0000577601-mRNA-1">
    <property type="protein sequence ID" value="EVEC_0000577601-mRNA-1"/>
    <property type="gene ID" value="EVEC_0000577601"/>
</dbReference>
<protein>
    <submittedName>
        <fullName evidence="3 5">Uncharacterized protein</fullName>
    </submittedName>
</protein>
<feature type="coiled-coil region" evidence="1">
    <location>
        <begin position="87"/>
        <end position="114"/>
    </location>
</feature>
<gene>
    <name evidence="3" type="ORF">EVEC_LOCUS5387</name>
</gene>
<proteinExistence type="predicted"/>
<keyword evidence="1" id="KW-0175">Coiled coil</keyword>
<evidence type="ECO:0000256" key="1">
    <source>
        <dbReference type="SAM" id="Coils"/>
    </source>
</evidence>
<evidence type="ECO:0000256" key="2">
    <source>
        <dbReference type="SAM" id="MobiDB-lite"/>
    </source>
</evidence>
<evidence type="ECO:0000313" key="5">
    <source>
        <dbReference type="WBParaSite" id="EVEC_0000577601-mRNA-1"/>
    </source>
</evidence>
<dbReference type="Proteomes" id="UP000274131">
    <property type="component" value="Unassembled WGS sequence"/>
</dbReference>
<reference evidence="5" key="1">
    <citation type="submission" date="2017-02" db="UniProtKB">
        <authorList>
            <consortium name="WormBaseParasite"/>
        </authorList>
    </citation>
    <scope>IDENTIFICATION</scope>
</reference>
<name>A0A0N4V698_ENTVE</name>
<sequence length="225" mass="26052">MFCENRSRVLLDAEISAIAANIQRCLTAAGTKIGVNKSIVRATSECIAIYKELEVLIEFVKGAVDVSEIDLEEINEDLEKFLNSERVINLTRYISQKEEELRELETHLKLTEEFRHQMAEQGNPEFLESTSSEEDEGPEEISSKPKGLEKPDEHEILDEVEVKRRTKVRKKSRKKKLVKVDRGEYSVDVARRNWQDRTSREMVKQMNLTRDSPFCDVVCYKTLNI</sequence>
<evidence type="ECO:0000313" key="3">
    <source>
        <dbReference type="EMBL" id="VDD90636.1"/>
    </source>
</evidence>
<reference evidence="3 4" key="2">
    <citation type="submission" date="2018-10" db="EMBL/GenBank/DDBJ databases">
        <authorList>
            <consortium name="Pathogen Informatics"/>
        </authorList>
    </citation>
    <scope>NUCLEOTIDE SEQUENCE [LARGE SCALE GENOMIC DNA]</scope>
</reference>
<evidence type="ECO:0000313" key="4">
    <source>
        <dbReference type="Proteomes" id="UP000274131"/>
    </source>
</evidence>